<dbReference type="EMBL" id="OX596092">
    <property type="protein sequence ID" value="CAN0560660.1"/>
    <property type="molecule type" value="Genomic_DNA"/>
</dbReference>
<proteinExistence type="predicted"/>
<dbReference type="Proteomes" id="UP001162501">
    <property type="component" value="Chromosome 8"/>
</dbReference>
<protein>
    <submittedName>
        <fullName evidence="1">Uncharacterized protein</fullName>
    </submittedName>
</protein>
<organism evidence="1 2">
    <name type="scientific">Rangifer tarandus platyrhynchus</name>
    <name type="common">Svalbard reindeer</name>
    <dbReference type="NCBI Taxonomy" id="3082113"/>
    <lineage>
        <taxon>Eukaryota</taxon>
        <taxon>Metazoa</taxon>
        <taxon>Chordata</taxon>
        <taxon>Craniata</taxon>
        <taxon>Vertebrata</taxon>
        <taxon>Euteleostomi</taxon>
        <taxon>Mammalia</taxon>
        <taxon>Eutheria</taxon>
        <taxon>Laurasiatheria</taxon>
        <taxon>Artiodactyla</taxon>
        <taxon>Ruminantia</taxon>
        <taxon>Pecora</taxon>
        <taxon>Cervidae</taxon>
        <taxon>Odocoileinae</taxon>
        <taxon>Rangifer</taxon>
    </lineage>
</organism>
<reference evidence="1" key="2">
    <citation type="submission" date="2025-03" db="EMBL/GenBank/DDBJ databases">
        <authorList>
            <consortium name="ELIXIR-Norway"/>
            <consortium name="Elixir Norway"/>
        </authorList>
    </citation>
    <scope>NUCLEOTIDE SEQUENCE</scope>
</reference>
<reference evidence="1" key="1">
    <citation type="submission" date="2023-05" db="EMBL/GenBank/DDBJ databases">
        <authorList>
            <consortium name="ELIXIR-Norway"/>
        </authorList>
    </citation>
    <scope>NUCLEOTIDE SEQUENCE</scope>
</reference>
<gene>
    <name evidence="1" type="ORF">MRATA1EN22A_LOCUS27057</name>
</gene>
<sequence>MCLPYSITALKETQISKELRSHLFRILLCRTGNTSVQKVNDFLKSSSGCHKGLNQYRLWFFLSTFSVLFLMSVLIYPVPVDIFADFNMCVTVIKDFCHRKLSHFLSKITPTHFK</sequence>
<accession>A0AC60A5T1</accession>
<name>A0AC60A5T1_RANTA</name>
<evidence type="ECO:0000313" key="2">
    <source>
        <dbReference type="Proteomes" id="UP001162501"/>
    </source>
</evidence>
<evidence type="ECO:0000313" key="1">
    <source>
        <dbReference type="EMBL" id="CAN0560660.1"/>
    </source>
</evidence>